<keyword evidence="3" id="KW-0949">S-adenosyl-L-methionine</keyword>
<feature type="domain" description="Polyketide synthase-like methyltransferase" evidence="4">
    <location>
        <begin position="23"/>
        <end position="280"/>
    </location>
</feature>
<keyword evidence="6" id="KW-1185">Reference proteome</keyword>
<comment type="caution">
    <text evidence="5">The sequence shown here is derived from an EMBL/GenBank/DDBJ whole genome shotgun (WGS) entry which is preliminary data.</text>
</comment>
<protein>
    <submittedName>
        <fullName evidence="5">Methyltransferase domain-containing protein</fullName>
    </submittedName>
</protein>
<dbReference type="PANTHER" id="PTHR44068">
    <property type="entry name" value="ZGC:194242"/>
    <property type="match status" value="1"/>
</dbReference>
<dbReference type="GO" id="GO:0008168">
    <property type="term" value="F:methyltransferase activity"/>
    <property type="evidence" value="ECO:0007669"/>
    <property type="project" value="UniProtKB-KW"/>
</dbReference>
<dbReference type="Proteomes" id="UP001304298">
    <property type="component" value="Unassembled WGS sequence"/>
</dbReference>
<dbReference type="InterPro" id="IPR029063">
    <property type="entry name" value="SAM-dependent_MTases_sf"/>
</dbReference>
<evidence type="ECO:0000313" key="6">
    <source>
        <dbReference type="Proteomes" id="UP001304298"/>
    </source>
</evidence>
<dbReference type="SUPFAM" id="SSF53335">
    <property type="entry name" value="S-adenosyl-L-methionine-dependent methyltransferases"/>
    <property type="match status" value="1"/>
</dbReference>
<evidence type="ECO:0000256" key="3">
    <source>
        <dbReference type="ARBA" id="ARBA00022691"/>
    </source>
</evidence>
<evidence type="ECO:0000259" key="4">
    <source>
        <dbReference type="SMART" id="SM00828"/>
    </source>
</evidence>
<dbReference type="SMART" id="SM00828">
    <property type="entry name" value="PKS_MT"/>
    <property type="match status" value="1"/>
</dbReference>
<dbReference type="Gene3D" id="3.40.50.150">
    <property type="entry name" value="Vaccinia Virus protein VP39"/>
    <property type="match status" value="1"/>
</dbReference>
<dbReference type="CDD" id="cd02440">
    <property type="entry name" value="AdoMet_MTases"/>
    <property type="match status" value="1"/>
</dbReference>
<accession>A0ABU5RA45</accession>
<dbReference type="GO" id="GO:0032259">
    <property type="term" value="P:methylation"/>
    <property type="evidence" value="ECO:0007669"/>
    <property type="project" value="UniProtKB-KW"/>
</dbReference>
<evidence type="ECO:0000313" key="5">
    <source>
        <dbReference type="EMBL" id="MEA5362529.1"/>
    </source>
</evidence>
<dbReference type="EMBL" id="JAYFSI010000005">
    <property type="protein sequence ID" value="MEA5362529.1"/>
    <property type="molecule type" value="Genomic_DNA"/>
</dbReference>
<sequence>MPHGQSAPFSDVADVYDQLSEFFTTILGGSIHLGYWAEGDTLGDNAMVAASERLTAMMIDKIAVGPGQRVLDVGCGTGQPALELVRATGADVLGITISGEQVATATELARGSGLADRMSFRLTDVMELPFEPGSFDAAWLFESLPHIRDRRRALEQVAKVVRKGGLIALTDFVQIAPMSPQETEAATTLMESFHLGGFCSLERYPEVIREAGLEVVEVNDISANTIRSDDAFLDSFLTDLREKAAKFGAVAAEAIDSIETVSRSLNDLHQIGYALLVARA</sequence>
<keyword evidence="1 5" id="KW-0489">Methyltransferase</keyword>
<organism evidence="5 6">
    <name type="scientific">Amycolatopsis heterodermiae</name>
    <dbReference type="NCBI Taxonomy" id="3110235"/>
    <lineage>
        <taxon>Bacteria</taxon>
        <taxon>Bacillati</taxon>
        <taxon>Actinomycetota</taxon>
        <taxon>Actinomycetes</taxon>
        <taxon>Pseudonocardiales</taxon>
        <taxon>Pseudonocardiaceae</taxon>
        <taxon>Amycolatopsis</taxon>
    </lineage>
</organism>
<gene>
    <name evidence="5" type="ORF">VA596_23540</name>
</gene>
<dbReference type="Pfam" id="PF08241">
    <property type="entry name" value="Methyltransf_11"/>
    <property type="match status" value="1"/>
</dbReference>
<reference evidence="5 6" key="1">
    <citation type="submission" date="2023-12" db="EMBL/GenBank/DDBJ databases">
        <title>Amycolatopsis sp. V23-08.</title>
        <authorList>
            <person name="Somphong A."/>
        </authorList>
    </citation>
    <scope>NUCLEOTIDE SEQUENCE [LARGE SCALE GENOMIC DNA]</scope>
    <source>
        <strain evidence="5 6">V23-08</strain>
    </source>
</reference>
<dbReference type="InterPro" id="IPR020803">
    <property type="entry name" value="MeTfrase_dom"/>
</dbReference>
<evidence type="ECO:0000256" key="2">
    <source>
        <dbReference type="ARBA" id="ARBA00022679"/>
    </source>
</evidence>
<proteinExistence type="predicted"/>
<keyword evidence="2" id="KW-0808">Transferase</keyword>
<name>A0ABU5RA45_9PSEU</name>
<dbReference type="RefSeq" id="WP_323330067.1">
    <property type="nucleotide sequence ID" value="NZ_JAYFSI010000005.1"/>
</dbReference>
<dbReference type="InterPro" id="IPR050447">
    <property type="entry name" value="Erg6_SMT_methyltransf"/>
</dbReference>
<dbReference type="PANTHER" id="PTHR44068:SF11">
    <property type="entry name" value="GERANYL DIPHOSPHATE 2-C-METHYLTRANSFERASE"/>
    <property type="match status" value="1"/>
</dbReference>
<evidence type="ECO:0000256" key="1">
    <source>
        <dbReference type="ARBA" id="ARBA00022603"/>
    </source>
</evidence>
<dbReference type="InterPro" id="IPR013216">
    <property type="entry name" value="Methyltransf_11"/>
</dbReference>